<feature type="transmembrane region" description="Helical" evidence="1">
    <location>
        <begin position="29"/>
        <end position="49"/>
    </location>
</feature>
<feature type="domain" description="DUF6534" evidence="2">
    <location>
        <begin position="149"/>
        <end position="235"/>
    </location>
</feature>
<dbReference type="PANTHER" id="PTHR40465:SF1">
    <property type="entry name" value="DUF6534 DOMAIN-CONTAINING PROTEIN"/>
    <property type="match status" value="1"/>
</dbReference>
<feature type="transmembrane region" description="Helical" evidence="1">
    <location>
        <begin position="210"/>
        <end position="228"/>
    </location>
</feature>
<keyword evidence="1" id="KW-1133">Transmembrane helix</keyword>
<dbReference type="Pfam" id="PF20152">
    <property type="entry name" value="DUF6534"/>
    <property type="match status" value="1"/>
</dbReference>
<dbReference type="EMBL" id="KB467831">
    <property type="protein sequence ID" value="PCH33056.1"/>
    <property type="molecule type" value="Genomic_DNA"/>
</dbReference>
<dbReference type="OMA" id="TMANWAL"/>
<feature type="transmembrane region" description="Helical" evidence="1">
    <location>
        <begin position="69"/>
        <end position="90"/>
    </location>
</feature>
<evidence type="ECO:0000259" key="2">
    <source>
        <dbReference type="Pfam" id="PF20152"/>
    </source>
</evidence>
<dbReference type="STRING" id="742152.A0A2H3ISU4"/>
<dbReference type="PANTHER" id="PTHR40465">
    <property type="entry name" value="CHROMOSOME 1, WHOLE GENOME SHOTGUN SEQUENCE"/>
    <property type="match status" value="1"/>
</dbReference>
<feature type="transmembrane region" description="Helical" evidence="1">
    <location>
        <begin position="143"/>
        <end position="164"/>
    </location>
</feature>
<evidence type="ECO:0000313" key="4">
    <source>
        <dbReference type="Proteomes" id="UP000218811"/>
    </source>
</evidence>
<gene>
    <name evidence="3" type="ORF">WOLCODRAFT_159806</name>
</gene>
<keyword evidence="1" id="KW-0812">Transmembrane</keyword>
<proteinExistence type="predicted"/>
<organism evidence="3 4">
    <name type="scientific">Wolfiporia cocos (strain MD-104)</name>
    <name type="common">Brown rot fungus</name>
    <dbReference type="NCBI Taxonomy" id="742152"/>
    <lineage>
        <taxon>Eukaryota</taxon>
        <taxon>Fungi</taxon>
        <taxon>Dikarya</taxon>
        <taxon>Basidiomycota</taxon>
        <taxon>Agaricomycotina</taxon>
        <taxon>Agaricomycetes</taxon>
        <taxon>Polyporales</taxon>
        <taxon>Phaeolaceae</taxon>
        <taxon>Wolfiporia</taxon>
    </lineage>
</organism>
<keyword evidence="4" id="KW-1185">Reference proteome</keyword>
<dbReference type="AlphaFoldDB" id="A0A2H3ISU4"/>
<name>A0A2H3ISU4_WOLCO</name>
<dbReference type="InterPro" id="IPR045339">
    <property type="entry name" value="DUF6534"/>
</dbReference>
<accession>A0A2H3ISU4</accession>
<feature type="transmembrane region" description="Helical" evidence="1">
    <location>
        <begin position="6"/>
        <end position="22"/>
    </location>
</feature>
<dbReference type="OrthoDB" id="2953893at2759"/>
<protein>
    <recommendedName>
        <fullName evidence="2">DUF6534 domain-containing protein</fullName>
    </recommendedName>
</protein>
<feature type="transmembrane region" description="Helical" evidence="1">
    <location>
        <begin position="184"/>
        <end position="204"/>
    </location>
</feature>
<evidence type="ECO:0000256" key="1">
    <source>
        <dbReference type="SAM" id="Phobius"/>
    </source>
</evidence>
<sequence length="302" mass="33719">MLFVWAFQGVLSVQIYMFHSFFPDERPLLKALVIGLYVFECVQTVLITVDTFDIYVYSHADYASVTAPLNLWFSSLIMNAMASVTVQWYFAWRLYIVSKSIVLLAGICFLAFIQAGAGFTSGIMQKEAPSLVNYRPVHPVTMVNLIGCALVDSIIAISMTVTLLRARSNVLAYRTPILNRIIRLGIGTGTLTASVAIVVLAMAFGSPQTFLFETLGFVISQFYVNSLVTNLNSRHFLRAEQQVVDISLRPSIWKVTDGRTHTLATTLRDPDYEAQPPTLCSTQGEVVSIQAPRLKIRRRFSI</sequence>
<feature type="transmembrane region" description="Helical" evidence="1">
    <location>
        <begin position="102"/>
        <end position="123"/>
    </location>
</feature>
<evidence type="ECO:0000313" key="3">
    <source>
        <dbReference type="EMBL" id="PCH33056.1"/>
    </source>
</evidence>
<reference evidence="3 4" key="1">
    <citation type="journal article" date="2012" name="Science">
        <title>The Paleozoic origin of enzymatic lignin decomposition reconstructed from 31 fungal genomes.</title>
        <authorList>
            <person name="Floudas D."/>
            <person name="Binder M."/>
            <person name="Riley R."/>
            <person name="Barry K."/>
            <person name="Blanchette R.A."/>
            <person name="Henrissat B."/>
            <person name="Martinez A.T."/>
            <person name="Otillar R."/>
            <person name="Spatafora J.W."/>
            <person name="Yadav J.S."/>
            <person name="Aerts A."/>
            <person name="Benoit I."/>
            <person name="Boyd A."/>
            <person name="Carlson A."/>
            <person name="Copeland A."/>
            <person name="Coutinho P.M."/>
            <person name="de Vries R.P."/>
            <person name="Ferreira P."/>
            <person name="Findley K."/>
            <person name="Foster B."/>
            <person name="Gaskell J."/>
            <person name="Glotzer D."/>
            <person name="Gorecki P."/>
            <person name="Heitman J."/>
            <person name="Hesse C."/>
            <person name="Hori C."/>
            <person name="Igarashi K."/>
            <person name="Jurgens J.A."/>
            <person name="Kallen N."/>
            <person name="Kersten P."/>
            <person name="Kohler A."/>
            <person name="Kuees U."/>
            <person name="Kumar T.K.A."/>
            <person name="Kuo A."/>
            <person name="LaButti K."/>
            <person name="Larrondo L.F."/>
            <person name="Lindquist E."/>
            <person name="Ling A."/>
            <person name="Lombard V."/>
            <person name="Lucas S."/>
            <person name="Lundell T."/>
            <person name="Martin R."/>
            <person name="McLaughlin D.J."/>
            <person name="Morgenstern I."/>
            <person name="Morin E."/>
            <person name="Murat C."/>
            <person name="Nagy L.G."/>
            <person name="Nolan M."/>
            <person name="Ohm R.A."/>
            <person name="Patyshakuliyeva A."/>
            <person name="Rokas A."/>
            <person name="Ruiz-Duenas F.J."/>
            <person name="Sabat G."/>
            <person name="Salamov A."/>
            <person name="Samejima M."/>
            <person name="Schmutz J."/>
            <person name="Slot J.C."/>
            <person name="St John F."/>
            <person name="Stenlid J."/>
            <person name="Sun H."/>
            <person name="Sun S."/>
            <person name="Syed K."/>
            <person name="Tsang A."/>
            <person name="Wiebenga A."/>
            <person name="Young D."/>
            <person name="Pisabarro A."/>
            <person name="Eastwood D.C."/>
            <person name="Martin F."/>
            <person name="Cullen D."/>
            <person name="Grigoriev I.V."/>
            <person name="Hibbett D.S."/>
        </authorList>
    </citation>
    <scope>NUCLEOTIDE SEQUENCE [LARGE SCALE GENOMIC DNA]</scope>
    <source>
        <strain evidence="3 4">MD-104</strain>
    </source>
</reference>
<keyword evidence="1" id="KW-0472">Membrane</keyword>
<dbReference type="Proteomes" id="UP000218811">
    <property type="component" value="Unassembled WGS sequence"/>
</dbReference>